<dbReference type="InterPro" id="IPR001895">
    <property type="entry name" value="RASGEF_cat_dom"/>
</dbReference>
<dbReference type="AlphaFoldDB" id="A0A8T2JZC6"/>
<dbReference type="SMART" id="SM00147">
    <property type="entry name" value="RasGEF"/>
    <property type="match status" value="1"/>
</dbReference>
<dbReference type="InterPro" id="IPR008937">
    <property type="entry name" value="Ras-like_GEF"/>
</dbReference>
<dbReference type="OrthoDB" id="26687at2759"/>
<proteinExistence type="predicted"/>
<dbReference type="InterPro" id="IPR000159">
    <property type="entry name" value="RA_dom"/>
</dbReference>
<dbReference type="PROSITE" id="PS00720">
    <property type="entry name" value="RASGEF"/>
    <property type="match status" value="1"/>
</dbReference>
<evidence type="ECO:0000313" key="6">
    <source>
        <dbReference type="EMBL" id="KAG8448537.1"/>
    </source>
</evidence>
<evidence type="ECO:0000259" key="5">
    <source>
        <dbReference type="PROSITE" id="PS50200"/>
    </source>
</evidence>
<dbReference type="SUPFAM" id="SSF54236">
    <property type="entry name" value="Ubiquitin-like"/>
    <property type="match status" value="1"/>
</dbReference>
<comment type="caution">
    <text evidence="6">The sequence shown here is derived from an EMBL/GenBank/DDBJ whole genome shotgun (WGS) entry which is preliminary data.</text>
</comment>
<dbReference type="PANTHER" id="PTHR23113">
    <property type="entry name" value="GUANINE NUCLEOTIDE EXCHANGE FACTOR"/>
    <property type="match status" value="1"/>
</dbReference>
<dbReference type="InterPro" id="IPR019804">
    <property type="entry name" value="Ras_G-nucl-exch_fac_CS"/>
</dbReference>
<protein>
    <recommendedName>
        <fullName evidence="8">Ral guanine nucleotide dissociation stimulator-like 2</fullName>
    </recommendedName>
</protein>
<dbReference type="Pfam" id="PF00788">
    <property type="entry name" value="RA"/>
    <property type="match status" value="1"/>
</dbReference>
<dbReference type="EMBL" id="JAACNH010000003">
    <property type="protein sequence ID" value="KAG8448537.1"/>
    <property type="molecule type" value="Genomic_DNA"/>
</dbReference>
<dbReference type="GO" id="GO:0005085">
    <property type="term" value="F:guanyl-nucleotide exchange factor activity"/>
    <property type="evidence" value="ECO:0007669"/>
    <property type="project" value="UniProtKB-KW"/>
</dbReference>
<sequence>MWAETSREILRSYQEMSEVFSEKDNYARMRELLFHSQGQSEISSKRQQPRTKDPRTVGVIPYLGVFLTDLVMLDSAIRDHLDNGYLNFEKRRKEFESLSQIRILQSVCLGYRLQTDPQFVSWFQRLHQLSEAESYQLSCDIEPTQDAAAPVHPTKPKVVITHCTDLFAAVAAPFVPSMHVVSWDTPSDQHTTLGISLNQKSPSVPSLDSHNSPKQPKKEFLALNLPVRSHRRSASCGSSISTFPEPHITSDHAAEQGSSTSPTADHRIIRVRVEPAEENSVYKSVRISSQEKAPTVIDRIIRKHNLVPQGPQELIQLLPEGKELIIPEKANVFYAMSSASLDFLLRNRRPTCPAPSIDPQPSSKMFISATFPKVKAKAGDLARSLF</sequence>
<accession>A0A8T2JZC6</accession>
<dbReference type="PROSITE" id="PS50009">
    <property type="entry name" value="RASGEF_CAT"/>
    <property type="match status" value="1"/>
</dbReference>
<dbReference type="PANTHER" id="PTHR23113:SF367">
    <property type="entry name" value="RAL GUANINE NUCLEOTIDE DISSOCIATION STIMULATOR-LIKE 2 ISOFORM X1"/>
    <property type="match status" value="1"/>
</dbReference>
<dbReference type="SMART" id="SM00314">
    <property type="entry name" value="RA"/>
    <property type="match status" value="1"/>
</dbReference>
<evidence type="ECO:0000256" key="2">
    <source>
        <dbReference type="PROSITE-ProRule" id="PRU00168"/>
    </source>
</evidence>
<evidence type="ECO:0000259" key="4">
    <source>
        <dbReference type="PROSITE" id="PS50009"/>
    </source>
</evidence>
<dbReference type="InterPro" id="IPR023578">
    <property type="entry name" value="Ras_GEF_dom_sf"/>
</dbReference>
<evidence type="ECO:0000256" key="3">
    <source>
        <dbReference type="SAM" id="MobiDB-lite"/>
    </source>
</evidence>
<dbReference type="GO" id="GO:0005886">
    <property type="term" value="C:plasma membrane"/>
    <property type="evidence" value="ECO:0007669"/>
    <property type="project" value="TreeGrafter"/>
</dbReference>
<dbReference type="GO" id="GO:0007265">
    <property type="term" value="P:Ras protein signal transduction"/>
    <property type="evidence" value="ECO:0007669"/>
    <property type="project" value="TreeGrafter"/>
</dbReference>
<keyword evidence="7" id="KW-1185">Reference proteome</keyword>
<organism evidence="6 7">
    <name type="scientific">Hymenochirus boettgeri</name>
    <name type="common">Congo dwarf clawed frog</name>
    <dbReference type="NCBI Taxonomy" id="247094"/>
    <lineage>
        <taxon>Eukaryota</taxon>
        <taxon>Metazoa</taxon>
        <taxon>Chordata</taxon>
        <taxon>Craniata</taxon>
        <taxon>Vertebrata</taxon>
        <taxon>Euteleostomi</taxon>
        <taxon>Amphibia</taxon>
        <taxon>Batrachia</taxon>
        <taxon>Anura</taxon>
        <taxon>Pipoidea</taxon>
        <taxon>Pipidae</taxon>
        <taxon>Pipinae</taxon>
        <taxon>Hymenochirus</taxon>
    </lineage>
</organism>
<dbReference type="InterPro" id="IPR029071">
    <property type="entry name" value="Ubiquitin-like_domsf"/>
</dbReference>
<reference evidence="6" key="1">
    <citation type="thesis" date="2020" institute="ProQuest LLC" country="789 East Eisenhower Parkway, Ann Arbor, MI, USA">
        <title>Comparative Genomics and Chromosome Evolution.</title>
        <authorList>
            <person name="Mudd A.B."/>
        </authorList>
    </citation>
    <scope>NUCLEOTIDE SEQUENCE</scope>
    <source>
        <strain evidence="6">Female2</strain>
        <tissue evidence="6">Blood</tissue>
    </source>
</reference>
<keyword evidence="1 2" id="KW-0344">Guanine-nucleotide releasing factor</keyword>
<dbReference type="PROSITE" id="PS50200">
    <property type="entry name" value="RA"/>
    <property type="match status" value="1"/>
</dbReference>
<feature type="region of interest" description="Disordered" evidence="3">
    <location>
        <begin position="191"/>
        <end position="216"/>
    </location>
</feature>
<feature type="domain" description="Ras-GEF" evidence="4">
    <location>
        <begin position="1"/>
        <end position="144"/>
    </location>
</feature>
<dbReference type="Proteomes" id="UP000812440">
    <property type="component" value="Chromosome 8_10"/>
</dbReference>
<feature type="domain" description="Ras-associating" evidence="5">
    <location>
        <begin position="265"/>
        <end position="350"/>
    </location>
</feature>
<evidence type="ECO:0000313" key="7">
    <source>
        <dbReference type="Proteomes" id="UP000812440"/>
    </source>
</evidence>
<feature type="region of interest" description="Disordered" evidence="3">
    <location>
        <begin position="236"/>
        <end position="266"/>
    </location>
</feature>
<dbReference type="SUPFAM" id="SSF48366">
    <property type="entry name" value="Ras GEF"/>
    <property type="match status" value="1"/>
</dbReference>
<dbReference type="Gene3D" id="3.10.20.90">
    <property type="entry name" value="Phosphatidylinositol 3-kinase Catalytic Subunit, Chain A, domain 1"/>
    <property type="match status" value="1"/>
</dbReference>
<dbReference type="Gene3D" id="1.10.840.10">
    <property type="entry name" value="Ras guanine-nucleotide exchange factors catalytic domain"/>
    <property type="match status" value="1"/>
</dbReference>
<evidence type="ECO:0008006" key="8">
    <source>
        <dbReference type="Google" id="ProtNLM"/>
    </source>
</evidence>
<dbReference type="InterPro" id="IPR036964">
    <property type="entry name" value="RASGEF_cat_dom_sf"/>
</dbReference>
<name>A0A8T2JZC6_9PIPI</name>
<evidence type="ECO:0000256" key="1">
    <source>
        <dbReference type="ARBA" id="ARBA00022658"/>
    </source>
</evidence>
<dbReference type="Pfam" id="PF00617">
    <property type="entry name" value="RasGEF"/>
    <property type="match status" value="1"/>
</dbReference>
<feature type="compositionally biased region" description="Polar residues" evidence="3">
    <location>
        <begin position="191"/>
        <end position="214"/>
    </location>
</feature>
<gene>
    <name evidence="6" type="ORF">GDO86_015579</name>
</gene>